<organism evidence="1 2">
    <name type="scientific">Providencia rettgeri</name>
    <dbReference type="NCBI Taxonomy" id="587"/>
    <lineage>
        <taxon>Bacteria</taxon>
        <taxon>Pseudomonadati</taxon>
        <taxon>Pseudomonadota</taxon>
        <taxon>Gammaproteobacteria</taxon>
        <taxon>Enterobacterales</taxon>
        <taxon>Morganellaceae</taxon>
        <taxon>Providencia</taxon>
    </lineage>
</organism>
<dbReference type="EMBL" id="JAGETQ010000068">
    <property type="protein sequence ID" value="MBO1916309.1"/>
    <property type="molecule type" value="Genomic_DNA"/>
</dbReference>
<evidence type="ECO:0000313" key="2">
    <source>
        <dbReference type="Proteomes" id="UP000664477"/>
    </source>
</evidence>
<comment type="caution">
    <text evidence="1">The sequence shown here is derived from an EMBL/GenBank/DDBJ whole genome shotgun (WGS) entry which is preliminary data.</text>
</comment>
<gene>
    <name evidence="1" type="ORF">J4727_12535</name>
</gene>
<dbReference type="Proteomes" id="UP000664477">
    <property type="component" value="Unassembled WGS sequence"/>
</dbReference>
<name>A0A939NKE5_PRORE</name>
<protein>
    <submittedName>
        <fullName evidence="1">Uncharacterized protein</fullName>
    </submittedName>
</protein>
<sequence length="71" mass="7967">MQSANLQSTDKVIALSGRDIKLTATACSAIPNPSEDNQDVRYVTSTLPVTRHHTGLQWRTHCTRQHNQIPR</sequence>
<reference evidence="1" key="1">
    <citation type="submission" date="2021-03" db="EMBL/GenBank/DDBJ databases">
        <title>Molecular epidemiology and mechanisms of colistin and carbapenem resistance in Enterobacteriaceae from clinical isolates, the environment and porcine samples in Pretoria, South Africa.</title>
        <authorList>
            <person name="Bogoshi D."/>
            <person name="Mbelle N.M."/>
            <person name="Naidoo V."/>
            <person name="Osei Sekyere J."/>
        </authorList>
    </citation>
    <scope>NUCLEOTIDE SEQUENCE</scope>
    <source>
        <strain evidence="1">C052</strain>
    </source>
</reference>
<accession>A0A939NKE5</accession>
<evidence type="ECO:0000313" key="1">
    <source>
        <dbReference type="EMBL" id="MBO1916309.1"/>
    </source>
</evidence>
<dbReference type="AlphaFoldDB" id="A0A939NKE5"/>
<proteinExistence type="predicted"/>